<name>A0ABV2RR81_BRAJP</name>
<accession>A0ABV2RR81</accession>
<evidence type="ECO:0000313" key="1">
    <source>
        <dbReference type="EMBL" id="MET4719428.1"/>
    </source>
</evidence>
<protein>
    <submittedName>
        <fullName evidence="1">Uncharacterized protein</fullName>
    </submittedName>
</protein>
<evidence type="ECO:0000313" key="2">
    <source>
        <dbReference type="Proteomes" id="UP001549291"/>
    </source>
</evidence>
<reference evidence="1 2" key="1">
    <citation type="submission" date="2024-06" db="EMBL/GenBank/DDBJ databases">
        <title>Genomic Encyclopedia of Type Strains, Phase V (KMG-V): Genome sequencing to study the core and pangenomes of soil and plant-associated prokaryotes.</title>
        <authorList>
            <person name="Whitman W."/>
        </authorList>
    </citation>
    <scope>NUCLEOTIDE SEQUENCE [LARGE SCALE GENOMIC DNA]</scope>
    <source>
        <strain evidence="1 2">USDA 160</strain>
    </source>
</reference>
<comment type="caution">
    <text evidence="1">The sequence shown here is derived from an EMBL/GenBank/DDBJ whole genome shotgun (WGS) entry which is preliminary data.</text>
</comment>
<sequence>MNKPSQSDKPEPKPTRLEDARRIIEEYANDLREIIRKLREKMN</sequence>
<dbReference type="EMBL" id="JBEPTQ010000002">
    <property type="protein sequence ID" value="MET4719428.1"/>
    <property type="molecule type" value="Genomic_DNA"/>
</dbReference>
<proteinExistence type="predicted"/>
<dbReference type="Proteomes" id="UP001549291">
    <property type="component" value="Unassembled WGS sequence"/>
</dbReference>
<gene>
    <name evidence="1" type="ORF">ABIF63_003534</name>
</gene>
<organism evidence="1 2">
    <name type="scientific">Bradyrhizobium japonicum</name>
    <dbReference type="NCBI Taxonomy" id="375"/>
    <lineage>
        <taxon>Bacteria</taxon>
        <taxon>Pseudomonadati</taxon>
        <taxon>Pseudomonadota</taxon>
        <taxon>Alphaproteobacteria</taxon>
        <taxon>Hyphomicrobiales</taxon>
        <taxon>Nitrobacteraceae</taxon>
        <taxon>Bradyrhizobium</taxon>
    </lineage>
</organism>
<keyword evidence="2" id="KW-1185">Reference proteome</keyword>